<dbReference type="AlphaFoldDB" id="H8GM91"/>
<dbReference type="InterPro" id="IPR038186">
    <property type="entry name" value="CHAD_dom_sf"/>
</dbReference>
<reference evidence="2 3" key="1">
    <citation type="journal article" date="2013" name="Genome Announc.">
        <title>Genome Sequence of the Obligate Gammaproteobacterial Methanotroph Methylomicrobium album Strain BG8.</title>
        <authorList>
            <person name="Kits K.D."/>
            <person name="Kalyuzhnaya M.G."/>
            <person name="Klotz M.G."/>
            <person name="Jetten M.S."/>
            <person name="Op den Camp H.J."/>
            <person name="Vuilleumier S."/>
            <person name="Bringel F."/>
            <person name="Dispirito A.A."/>
            <person name="Murrell J.C."/>
            <person name="Bruce D."/>
            <person name="Cheng J.F."/>
            <person name="Copeland A."/>
            <person name="Goodwin L."/>
            <person name="Hauser L."/>
            <person name="Lajus A."/>
            <person name="Land M.L."/>
            <person name="Lapidus A."/>
            <person name="Lucas S."/>
            <person name="Medigue C."/>
            <person name="Pitluck S."/>
            <person name="Woyke T."/>
            <person name="Zeytun A."/>
            <person name="Stein L.Y."/>
        </authorList>
    </citation>
    <scope>NUCLEOTIDE SEQUENCE [LARGE SCALE GENOMIC DNA]</scope>
    <source>
        <strain evidence="2 3">BG8</strain>
    </source>
</reference>
<protein>
    <recommendedName>
        <fullName evidence="1">CHAD domain-containing protein</fullName>
    </recommendedName>
</protein>
<sequence length="506" mass="58531">MMDLRFELPAGLGVDKLIASLDKFADVQLVLQEYCLRTYYDSFDWRLYQNEILCEFNRSRTASNLVLKNLQNGRIFATLETQEIPHRANLLKAGKVRTTLETYLEPRALLPLCSLEYEAYHLLLRNEEKRIILRLLLEDYELLNSQLTLQPVKGFLKTAEHIAATLTEALGMQPLARSPLDLALALEGRKPNDYSSKLKIDLDSSMRADLAVKFIFGALLKTMKLNEQGVIADLDSEFLHDFRVAVRRTRTGLGQLKDVLTADVTSYFADFFSWLGQVTGPTRDLDVYLAKFERYMLHLPADSHADIEPFLELLQEKRTQNQRDLAEKLSSAKYRKTLTEWEHCLKSRSYPESTAVHCPDIKTLADRRIWKIYRRIVKEGRAITPHSPAENLHELRKTCKKLRYLIEFFQSLYPRQQVRKLIKQLKGLQDVLGDFQDLDVQIDYIDRCCKDNKGELPPATLRALDELVHQLTIQKARVRKHYQPAFDAFVQAKNHAVFKALFAGQQ</sequence>
<keyword evidence="3" id="KW-1185">Reference proteome</keyword>
<name>H8GM91_METAL</name>
<evidence type="ECO:0000313" key="2">
    <source>
        <dbReference type="EMBL" id="EIC29452.1"/>
    </source>
</evidence>
<dbReference type="Gene3D" id="1.40.20.10">
    <property type="entry name" value="CHAD domain"/>
    <property type="match status" value="1"/>
</dbReference>
<dbReference type="RefSeq" id="WP_005371307.1">
    <property type="nucleotide sequence ID" value="NZ_CM001475.1"/>
</dbReference>
<dbReference type="eggNOG" id="COG5607">
    <property type="taxonomic scope" value="Bacteria"/>
</dbReference>
<evidence type="ECO:0000313" key="3">
    <source>
        <dbReference type="Proteomes" id="UP000005090"/>
    </source>
</evidence>
<dbReference type="PANTHER" id="PTHR39339:SF1">
    <property type="entry name" value="CHAD DOMAIN-CONTAINING PROTEIN"/>
    <property type="match status" value="1"/>
</dbReference>
<proteinExistence type="predicted"/>
<dbReference type="EMBL" id="CM001475">
    <property type="protein sequence ID" value="EIC29452.1"/>
    <property type="molecule type" value="Genomic_DNA"/>
</dbReference>
<accession>H8GM91</accession>
<feature type="domain" description="CHAD" evidence="1">
    <location>
        <begin position="205"/>
        <end position="491"/>
    </location>
</feature>
<dbReference type="PANTHER" id="PTHR39339">
    <property type="entry name" value="SLR1444 PROTEIN"/>
    <property type="match status" value="1"/>
</dbReference>
<dbReference type="HOGENOM" id="CLU_025044_0_0_6"/>
<dbReference type="PROSITE" id="PS51708">
    <property type="entry name" value="CHAD"/>
    <property type="match status" value="1"/>
</dbReference>
<dbReference type="InterPro" id="IPR007899">
    <property type="entry name" value="CHAD_dom"/>
</dbReference>
<evidence type="ECO:0000259" key="1">
    <source>
        <dbReference type="PROSITE" id="PS51708"/>
    </source>
</evidence>
<dbReference type="SMART" id="SM00880">
    <property type="entry name" value="CHAD"/>
    <property type="match status" value="1"/>
</dbReference>
<dbReference type="STRING" id="686340.Metal_1681"/>
<organism evidence="2 3">
    <name type="scientific">Methylomicrobium album BG8</name>
    <dbReference type="NCBI Taxonomy" id="686340"/>
    <lineage>
        <taxon>Bacteria</taxon>
        <taxon>Pseudomonadati</taxon>
        <taxon>Pseudomonadota</taxon>
        <taxon>Gammaproteobacteria</taxon>
        <taxon>Methylococcales</taxon>
        <taxon>Methylococcaceae</taxon>
        <taxon>Methylomicrobium</taxon>
    </lineage>
</organism>
<dbReference type="Proteomes" id="UP000005090">
    <property type="component" value="Chromosome"/>
</dbReference>
<dbReference type="Pfam" id="PF05235">
    <property type="entry name" value="CHAD"/>
    <property type="match status" value="1"/>
</dbReference>
<gene>
    <name evidence="2" type="ORF">Metal_1681</name>
</gene>